<dbReference type="PANTHER" id="PTHR10457">
    <property type="entry name" value="MEVALONATE KINASE/GALACTOKINASE"/>
    <property type="match status" value="1"/>
</dbReference>
<dbReference type="Pfam" id="PF10509">
    <property type="entry name" value="GalKase_gal_bdg"/>
    <property type="match status" value="1"/>
</dbReference>
<dbReference type="InterPro" id="IPR019539">
    <property type="entry name" value="GalKase_N"/>
</dbReference>
<dbReference type="HAMAP" id="MF_00246">
    <property type="entry name" value="Galactokinase"/>
    <property type="match status" value="1"/>
</dbReference>
<keyword evidence="2 11" id="KW-0963">Cytoplasm</keyword>
<keyword evidence="7 11" id="KW-0067">ATP-binding</keyword>
<reference evidence="16 17" key="1">
    <citation type="submission" date="2021-03" db="EMBL/GenBank/DDBJ databases">
        <title>Genomic Encyclopedia of Type Strains, Phase IV (KMG-IV): sequencing the most valuable type-strain genomes for metagenomic binning, comparative biology and taxonomic classification.</title>
        <authorList>
            <person name="Goeker M."/>
        </authorList>
    </citation>
    <scope>NUCLEOTIDE SEQUENCE [LARGE SCALE GENOMIC DNA]</scope>
    <source>
        <strain evidence="16 17">DSM 27512</strain>
    </source>
</reference>
<evidence type="ECO:0000259" key="15">
    <source>
        <dbReference type="Pfam" id="PF10509"/>
    </source>
</evidence>
<evidence type="ECO:0000256" key="7">
    <source>
        <dbReference type="ARBA" id="ARBA00022840"/>
    </source>
</evidence>
<evidence type="ECO:0000256" key="5">
    <source>
        <dbReference type="ARBA" id="ARBA00022741"/>
    </source>
</evidence>
<evidence type="ECO:0000256" key="3">
    <source>
        <dbReference type="ARBA" id="ARBA00022679"/>
    </source>
</evidence>
<dbReference type="InterPro" id="IPR013750">
    <property type="entry name" value="GHMP_kinase_C_dom"/>
</dbReference>
<feature type="binding site" evidence="11">
    <location>
        <position position="66"/>
    </location>
    <ligand>
        <name>ATP</name>
        <dbReference type="ChEBI" id="CHEBI:30616"/>
    </ligand>
</feature>
<dbReference type="InterPro" id="IPR000705">
    <property type="entry name" value="Galactokinase"/>
</dbReference>
<keyword evidence="5 11" id="KW-0547">Nucleotide-binding</keyword>
<feature type="domain" description="Galactokinase N-terminal" evidence="15">
    <location>
        <begin position="7"/>
        <end position="53"/>
    </location>
</feature>
<dbReference type="NCBIfam" id="TIGR00131">
    <property type="entry name" value="gal_kin"/>
    <property type="match status" value="1"/>
</dbReference>
<dbReference type="InterPro" id="IPR006204">
    <property type="entry name" value="GHMP_kinase_N_dom"/>
</dbReference>
<comment type="subcellular location">
    <subcellularLocation>
        <location evidence="11">Cytoplasm</location>
    </subcellularLocation>
</comment>
<evidence type="ECO:0000256" key="11">
    <source>
        <dbReference type="HAMAP-Rule" id="MF_00246"/>
    </source>
</evidence>
<dbReference type="EC" id="2.7.1.6" evidence="11 12"/>
<evidence type="ECO:0000313" key="16">
    <source>
        <dbReference type="EMBL" id="MBP2026913.1"/>
    </source>
</evidence>
<evidence type="ECO:0000256" key="12">
    <source>
        <dbReference type="NCBIfam" id="TIGR00131"/>
    </source>
</evidence>
<keyword evidence="17" id="KW-1185">Reference proteome</keyword>
<dbReference type="PANTHER" id="PTHR10457:SF7">
    <property type="entry name" value="GALACTOKINASE-RELATED"/>
    <property type="match status" value="1"/>
</dbReference>
<feature type="domain" description="GHMP kinase C-terminal" evidence="14">
    <location>
        <begin position="286"/>
        <end position="365"/>
    </location>
</feature>
<feature type="binding site" evidence="11">
    <location>
        <begin position="32"/>
        <end position="35"/>
    </location>
    <ligand>
        <name>substrate</name>
    </ligand>
</feature>
<feature type="site" description="Transition state stabilizer" evidence="11">
    <location>
        <position position="26"/>
    </location>
</feature>
<comment type="pathway">
    <text evidence="11">Carbohydrate metabolism; galactose metabolism.</text>
</comment>
<dbReference type="SUPFAM" id="SSF55060">
    <property type="entry name" value="GHMP Kinase, C-terminal domain"/>
    <property type="match status" value="1"/>
</dbReference>
<dbReference type="GO" id="GO:0004335">
    <property type="term" value="F:galactokinase activity"/>
    <property type="evidence" value="ECO:0007669"/>
    <property type="project" value="UniProtKB-EC"/>
</dbReference>
<organism evidence="16 17">
    <name type="scientific">Acetoanaerobium pronyense</name>
    <dbReference type="NCBI Taxonomy" id="1482736"/>
    <lineage>
        <taxon>Bacteria</taxon>
        <taxon>Bacillati</taxon>
        <taxon>Bacillota</taxon>
        <taxon>Clostridia</taxon>
        <taxon>Peptostreptococcales</taxon>
        <taxon>Filifactoraceae</taxon>
        <taxon>Acetoanaerobium</taxon>
    </lineage>
</organism>
<feature type="binding site" evidence="11">
    <location>
        <position position="129"/>
    </location>
    <ligand>
        <name>Mg(2+)</name>
        <dbReference type="ChEBI" id="CHEBI:18420"/>
    </ligand>
</feature>
<dbReference type="Pfam" id="PF08544">
    <property type="entry name" value="GHMP_kinases_C"/>
    <property type="match status" value="1"/>
</dbReference>
<proteinExistence type="inferred from homology"/>
<dbReference type="Pfam" id="PF00288">
    <property type="entry name" value="GHMP_kinases_N"/>
    <property type="match status" value="1"/>
</dbReference>
<feature type="binding site" evidence="11">
    <location>
        <position position="223"/>
    </location>
    <ligand>
        <name>substrate</name>
    </ligand>
</feature>
<dbReference type="PIRSF" id="PIRSF000530">
    <property type="entry name" value="Galactokinase"/>
    <property type="match status" value="1"/>
</dbReference>
<feature type="active site" description="Proton acceptor" evidence="11">
    <location>
        <position position="173"/>
    </location>
</feature>
<dbReference type="InterPro" id="IPR036554">
    <property type="entry name" value="GHMP_kinase_C_sf"/>
</dbReference>
<comment type="catalytic activity">
    <reaction evidence="11">
        <text>alpha-D-galactose + ATP = alpha-D-galactose 1-phosphate + ADP + H(+)</text>
        <dbReference type="Rhea" id="RHEA:13553"/>
        <dbReference type="ChEBI" id="CHEBI:15378"/>
        <dbReference type="ChEBI" id="CHEBI:28061"/>
        <dbReference type="ChEBI" id="CHEBI:30616"/>
        <dbReference type="ChEBI" id="CHEBI:58336"/>
        <dbReference type="ChEBI" id="CHEBI:456216"/>
        <dbReference type="EC" id="2.7.1.6"/>
    </reaction>
</comment>
<evidence type="ECO:0000313" key="17">
    <source>
        <dbReference type="Proteomes" id="UP001314903"/>
    </source>
</evidence>
<sequence>MEKRLIEKFKEIFEREHPRVFFAPGRVNLIGEYTDFNNGHVFPCALDIGTYCIALEREDKNLRFYSQNFPEMGIIEISLADILYDKTHDWANYPKSVIYTLIESGYEIKNGMDFYYYGNIPNGAGLSSSASIEMVTGVALNNILNLDIDIPKLATLCQRAENKYIGVNSGIMDQFAIGMGKKDCAILLDCKTLEFRYSRLNLMEYSLIISNTNKRRGLADSKYNERRNECEGALLNLKEKLNISALGEVTIEDFEKYKYLIKNKIDRQRAEHVVYENARTLDAVNALEKSDLHEFGRLMNQSHQSLKEKFEVTGKELDTLVELSQNFKGVIGSRMTGAGFGGCTVTLVLKESVEDFIKEVGKSYKKEIGYAPDFYIVSVEDGAKEIF</sequence>
<evidence type="ECO:0000256" key="6">
    <source>
        <dbReference type="ARBA" id="ARBA00022777"/>
    </source>
</evidence>
<name>A0ABS4KGL8_9FIRM</name>
<evidence type="ECO:0000256" key="9">
    <source>
        <dbReference type="ARBA" id="ARBA00023144"/>
    </source>
</evidence>
<dbReference type="Proteomes" id="UP001314903">
    <property type="component" value="Unassembled WGS sequence"/>
</dbReference>
<protein>
    <recommendedName>
        <fullName evidence="11 12">Galactokinase</fullName>
        <ecNumber evidence="11 12">2.7.1.6</ecNumber>
    </recommendedName>
    <alternativeName>
        <fullName evidence="11">Galactose kinase</fullName>
    </alternativeName>
</protein>
<keyword evidence="8 11" id="KW-0460">Magnesium</keyword>
<dbReference type="InterPro" id="IPR014721">
    <property type="entry name" value="Ribsml_uS5_D2-typ_fold_subgr"/>
</dbReference>
<feature type="binding site" evidence="11">
    <location>
        <begin position="123"/>
        <end position="129"/>
    </location>
    <ligand>
        <name>ATP</name>
        <dbReference type="ChEBI" id="CHEBI:30616"/>
    </ligand>
</feature>
<dbReference type="PRINTS" id="PR00959">
    <property type="entry name" value="MEVGALKINASE"/>
</dbReference>
<dbReference type="InterPro" id="IPR022963">
    <property type="entry name" value="Galactokinase_bac"/>
</dbReference>
<gene>
    <name evidence="11" type="primary">galK</name>
    <name evidence="16" type="ORF">J2Z35_000705</name>
</gene>
<comment type="similarity">
    <text evidence="1 11">Belongs to the GHMP kinase family. GalK subfamily.</text>
</comment>
<dbReference type="Gene3D" id="3.30.70.890">
    <property type="entry name" value="GHMP kinase, C-terminal domain"/>
    <property type="match status" value="1"/>
</dbReference>
<dbReference type="NCBIfam" id="NF003705">
    <property type="entry name" value="PRK05322.1"/>
    <property type="match status" value="1"/>
</dbReference>
<accession>A0ABS4KGL8</accession>
<dbReference type="SUPFAM" id="SSF54211">
    <property type="entry name" value="Ribosomal protein S5 domain 2-like"/>
    <property type="match status" value="1"/>
</dbReference>
<dbReference type="InterPro" id="IPR006206">
    <property type="entry name" value="Mevalonate/galactokinase"/>
</dbReference>
<keyword evidence="6 11" id="KW-0418">Kinase</keyword>
<keyword evidence="9 11" id="KW-0299">Galactose metabolism</keyword>
<evidence type="ECO:0000259" key="13">
    <source>
        <dbReference type="Pfam" id="PF00288"/>
    </source>
</evidence>
<evidence type="ECO:0000256" key="8">
    <source>
        <dbReference type="ARBA" id="ARBA00022842"/>
    </source>
</evidence>
<dbReference type="RefSeq" id="WP_209659392.1">
    <property type="nucleotide sequence ID" value="NZ_JAGGLI010000005.1"/>
</dbReference>
<dbReference type="PROSITE" id="PS00627">
    <property type="entry name" value="GHMP_KINASES_ATP"/>
    <property type="match status" value="1"/>
</dbReference>
<keyword evidence="3 11" id="KW-0808">Transferase</keyword>
<evidence type="ECO:0000259" key="14">
    <source>
        <dbReference type="Pfam" id="PF08544"/>
    </source>
</evidence>
<dbReference type="PRINTS" id="PR00473">
    <property type="entry name" value="GALCTOKINASE"/>
</dbReference>
<dbReference type="Gene3D" id="3.30.230.10">
    <property type="match status" value="1"/>
</dbReference>
<dbReference type="EMBL" id="JAGGLI010000005">
    <property type="protein sequence ID" value="MBP2026913.1"/>
    <property type="molecule type" value="Genomic_DNA"/>
</dbReference>
<comment type="function">
    <text evidence="11">Catalyzes the transfer of the gamma-phosphate of ATP to D-galactose to form alpha-D-galactose-1-phosphate (Gal-1-P).</text>
</comment>
<comment type="caution">
    <text evidence="16">The sequence shown here is derived from an EMBL/GenBank/DDBJ whole genome shotgun (WGS) entry which is preliminary data.</text>
</comment>
<dbReference type="InterPro" id="IPR006203">
    <property type="entry name" value="GHMP_knse_ATP-bd_CS"/>
</dbReference>
<feature type="binding site" evidence="11">
    <location>
        <position position="161"/>
    </location>
    <ligand>
        <name>Mg(2+)</name>
        <dbReference type="ChEBI" id="CHEBI:18420"/>
    </ligand>
</feature>
<keyword evidence="4 11" id="KW-0479">Metal-binding</keyword>
<evidence type="ECO:0000256" key="4">
    <source>
        <dbReference type="ARBA" id="ARBA00022723"/>
    </source>
</evidence>
<feature type="domain" description="GHMP kinase N-terminal" evidence="13">
    <location>
        <begin position="92"/>
        <end position="181"/>
    </location>
</feature>
<keyword evidence="10 11" id="KW-0119">Carbohydrate metabolism</keyword>
<evidence type="ECO:0000256" key="10">
    <source>
        <dbReference type="ARBA" id="ARBA00023277"/>
    </source>
</evidence>
<evidence type="ECO:0000256" key="1">
    <source>
        <dbReference type="ARBA" id="ARBA00006566"/>
    </source>
</evidence>
<evidence type="ECO:0000256" key="2">
    <source>
        <dbReference type="ARBA" id="ARBA00022490"/>
    </source>
</evidence>
<dbReference type="InterPro" id="IPR020568">
    <property type="entry name" value="Ribosomal_Su5_D2-typ_SF"/>
</dbReference>